<evidence type="ECO:0000313" key="6">
    <source>
        <dbReference type="Proteomes" id="UP000271162"/>
    </source>
</evidence>
<keyword evidence="2 3" id="KW-0378">Hydrolase</keyword>
<dbReference type="PRINTS" id="PR00480">
    <property type="entry name" value="ASTACIN"/>
</dbReference>
<dbReference type="InterPro" id="IPR024079">
    <property type="entry name" value="MetalloPept_cat_dom_sf"/>
</dbReference>
<dbReference type="GO" id="GO:0008270">
    <property type="term" value="F:zinc ion binding"/>
    <property type="evidence" value="ECO:0007669"/>
    <property type="project" value="UniProtKB-UniRule"/>
</dbReference>
<reference evidence="7" key="1">
    <citation type="submission" date="2016-04" db="UniProtKB">
        <authorList>
            <consortium name="WormBaseParasite"/>
        </authorList>
    </citation>
    <scope>IDENTIFICATION</scope>
</reference>
<protein>
    <recommendedName>
        <fullName evidence="3">Metalloendopeptidase</fullName>
        <ecNumber evidence="3">3.4.24.-</ecNumber>
    </recommendedName>
</protein>
<dbReference type="EMBL" id="UYSL01020782">
    <property type="protein sequence ID" value="VDL76104.1"/>
    <property type="molecule type" value="Genomic_DNA"/>
</dbReference>
<evidence type="ECO:0000256" key="1">
    <source>
        <dbReference type="ARBA" id="ARBA00023157"/>
    </source>
</evidence>
<dbReference type="PROSITE" id="PS51864">
    <property type="entry name" value="ASTACIN"/>
    <property type="match status" value="1"/>
</dbReference>
<organism evidence="7">
    <name type="scientific">Nippostrongylus brasiliensis</name>
    <name type="common">Rat hookworm</name>
    <dbReference type="NCBI Taxonomy" id="27835"/>
    <lineage>
        <taxon>Eukaryota</taxon>
        <taxon>Metazoa</taxon>
        <taxon>Ecdysozoa</taxon>
        <taxon>Nematoda</taxon>
        <taxon>Chromadorea</taxon>
        <taxon>Rhabditida</taxon>
        <taxon>Rhabditina</taxon>
        <taxon>Rhabditomorpha</taxon>
        <taxon>Strongyloidea</taxon>
        <taxon>Heligmosomidae</taxon>
        <taxon>Nippostrongylus</taxon>
    </lineage>
</organism>
<keyword evidence="2 3" id="KW-0479">Metal-binding</keyword>
<dbReference type="GO" id="GO:0006508">
    <property type="term" value="P:proteolysis"/>
    <property type="evidence" value="ECO:0007669"/>
    <property type="project" value="UniProtKB-KW"/>
</dbReference>
<dbReference type="WBParaSite" id="NBR_0001251401-mRNA-1">
    <property type="protein sequence ID" value="NBR_0001251401-mRNA-1"/>
    <property type="gene ID" value="NBR_0001251401"/>
</dbReference>
<dbReference type="Pfam" id="PF01400">
    <property type="entry name" value="Astacin"/>
    <property type="match status" value="1"/>
</dbReference>
<keyword evidence="6" id="KW-1185">Reference proteome</keyword>
<dbReference type="GO" id="GO:0004222">
    <property type="term" value="F:metalloendopeptidase activity"/>
    <property type="evidence" value="ECO:0007669"/>
    <property type="project" value="UniProtKB-UniRule"/>
</dbReference>
<gene>
    <name evidence="5" type="ORF">NBR_LOCUS12515</name>
</gene>
<proteinExistence type="predicted"/>
<dbReference type="PANTHER" id="PTHR10127">
    <property type="entry name" value="DISCOIDIN, CUB, EGF, LAMININ , AND ZINC METALLOPROTEASE DOMAIN CONTAINING"/>
    <property type="match status" value="1"/>
</dbReference>
<dbReference type="InterPro" id="IPR001506">
    <property type="entry name" value="Peptidase_M12A"/>
</dbReference>
<dbReference type="EC" id="3.4.24.-" evidence="3"/>
<dbReference type="OMA" id="NTCIDIY"/>
<dbReference type="InterPro" id="IPR006026">
    <property type="entry name" value="Peptidase_Metallo"/>
</dbReference>
<evidence type="ECO:0000259" key="4">
    <source>
        <dbReference type="PROSITE" id="PS51864"/>
    </source>
</evidence>
<accession>A0A158R0T4</accession>
<name>A0A158R0T4_NIPBR</name>
<comment type="caution">
    <text evidence="2">Lacks conserved residue(s) required for the propagation of feature annotation.</text>
</comment>
<reference evidence="5 6" key="2">
    <citation type="submission" date="2018-11" db="EMBL/GenBank/DDBJ databases">
        <authorList>
            <consortium name="Pathogen Informatics"/>
        </authorList>
    </citation>
    <scope>NUCLEOTIDE SEQUENCE [LARGE SCALE GENOMIC DNA]</scope>
</reference>
<comment type="cofactor">
    <cofactor evidence="2 3">
        <name>Zn(2+)</name>
        <dbReference type="ChEBI" id="CHEBI:29105"/>
    </cofactor>
    <text evidence="2 3">Binds 1 zinc ion per subunit.</text>
</comment>
<feature type="domain" description="Peptidase M12A" evidence="4">
    <location>
        <begin position="1"/>
        <end position="170"/>
    </location>
</feature>
<evidence type="ECO:0000256" key="2">
    <source>
        <dbReference type="PROSITE-ProRule" id="PRU01211"/>
    </source>
</evidence>
<feature type="active site" evidence="2">
    <location>
        <position position="65"/>
    </location>
</feature>
<dbReference type="Proteomes" id="UP000271162">
    <property type="component" value="Unassembled WGS sequence"/>
</dbReference>
<keyword evidence="2 3" id="KW-0862">Zinc</keyword>
<feature type="binding site" evidence="2">
    <location>
        <position position="74"/>
    </location>
    <ligand>
        <name>Zn(2+)</name>
        <dbReference type="ChEBI" id="CHEBI:29105"/>
        <note>catalytic</note>
    </ligand>
</feature>
<dbReference type="InterPro" id="IPR034035">
    <property type="entry name" value="Astacin-like_dom"/>
</dbReference>
<dbReference type="SMART" id="SM00235">
    <property type="entry name" value="ZnMc"/>
    <property type="match status" value="1"/>
</dbReference>
<evidence type="ECO:0000313" key="7">
    <source>
        <dbReference type="WBParaSite" id="NBR_0001251401-mRNA-1"/>
    </source>
</evidence>
<dbReference type="PANTHER" id="PTHR10127:SF793">
    <property type="entry name" value="ZINC METALLOPROTEINASE NAS-31"/>
    <property type="match status" value="1"/>
</dbReference>
<feature type="binding site" evidence="2">
    <location>
        <position position="64"/>
    </location>
    <ligand>
        <name>Zn(2+)</name>
        <dbReference type="ChEBI" id="CHEBI:29105"/>
        <note>catalytic</note>
    </ligand>
</feature>
<dbReference type="AlphaFoldDB" id="A0A158R0T4"/>
<sequence>MNAFRKAAKLWRDNTCIDIYEVRWAREAIQVGRGRGCWSSVGKTRGIQDLSLGQGCDTVGIAAHELAHALGFYHTQSRHDRDNSIYVFTQNIEPQWLNQFTRETRSTNYNYGLPYDYGSVMHYGATSGTIDKRSRPPTMIPKDQRYFETIGSPFISFTDVLMMNMHYNCTGCECSSLCSYSALGPVPIVPAENNPRICLV</sequence>
<dbReference type="Gene3D" id="3.40.390.10">
    <property type="entry name" value="Collagenase (Catalytic Domain)"/>
    <property type="match status" value="1"/>
</dbReference>
<keyword evidence="1" id="KW-1015">Disulfide bond</keyword>
<keyword evidence="2 3" id="KW-0645">Protease</keyword>
<dbReference type="CDD" id="cd04280">
    <property type="entry name" value="ZnMc_astacin_like"/>
    <property type="match status" value="1"/>
</dbReference>
<keyword evidence="2 3" id="KW-0482">Metalloprotease</keyword>
<evidence type="ECO:0000313" key="5">
    <source>
        <dbReference type="EMBL" id="VDL76104.1"/>
    </source>
</evidence>
<feature type="binding site" evidence="2">
    <location>
        <position position="68"/>
    </location>
    <ligand>
        <name>Zn(2+)</name>
        <dbReference type="ChEBI" id="CHEBI:29105"/>
        <note>catalytic</note>
    </ligand>
</feature>
<dbReference type="SUPFAM" id="SSF55486">
    <property type="entry name" value="Metalloproteases ('zincins'), catalytic domain"/>
    <property type="match status" value="1"/>
</dbReference>
<evidence type="ECO:0000256" key="3">
    <source>
        <dbReference type="RuleBase" id="RU361183"/>
    </source>
</evidence>